<dbReference type="RefSeq" id="WP_208613702.1">
    <property type="nucleotide sequence ID" value="NZ_FNSV01000005.1"/>
</dbReference>
<feature type="transmembrane region" description="Helical" evidence="1">
    <location>
        <begin position="21"/>
        <end position="41"/>
    </location>
</feature>
<keyword evidence="2" id="KW-0969">Cilium</keyword>
<sequence>MSTVDSERPTRRAALTHRTFVVHYLQMLLAMLAGMAVFAPLSALVGDDARIEVHALLMATSMTAGMAAWMAWRRHSWPRSPK</sequence>
<evidence type="ECO:0000256" key="1">
    <source>
        <dbReference type="SAM" id="Phobius"/>
    </source>
</evidence>
<protein>
    <submittedName>
        <fullName evidence="2">Flagellar biosynthetic protein FliP</fullName>
    </submittedName>
</protein>
<accession>A0A1H4N8W0</accession>
<dbReference type="Proteomes" id="UP000183561">
    <property type="component" value="Unassembled WGS sequence"/>
</dbReference>
<keyword evidence="3" id="KW-1185">Reference proteome</keyword>
<dbReference type="EMBL" id="FNSV01000005">
    <property type="protein sequence ID" value="SEB91557.1"/>
    <property type="molecule type" value="Genomic_DNA"/>
</dbReference>
<keyword evidence="1" id="KW-0472">Membrane</keyword>
<keyword evidence="1" id="KW-1133">Transmembrane helix</keyword>
<organism evidence="2 3">
    <name type="scientific">Rhodococcus koreensis</name>
    <dbReference type="NCBI Taxonomy" id="99653"/>
    <lineage>
        <taxon>Bacteria</taxon>
        <taxon>Bacillati</taxon>
        <taxon>Actinomycetota</taxon>
        <taxon>Actinomycetes</taxon>
        <taxon>Mycobacteriales</taxon>
        <taxon>Nocardiaceae</taxon>
        <taxon>Rhodococcus</taxon>
    </lineage>
</organism>
<reference evidence="3" key="1">
    <citation type="submission" date="2016-10" db="EMBL/GenBank/DDBJ databases">
        <authorList>
            <person name="Varghese N."/>
            <person name="Submissions S."/>
        </authorList>
    </citation>
    <scope>NUCLEOTIDE SEQUENCE [LARGE SCALE GENOMIC DNA]</scope>
    <source>
        <strain evidence="3">DSM 44498</strain>
    </source>
</reference>
<gene>
    <name evidence="2" type="ORF">SAMN04490239_2169</name>
</gene>
<dbReference type="AlphaFoldDB" id="A0A1H4N8W0"/>
<name>A0A1H4N8W0_9NOCA</name>
<evidence type="ECO:0000313" key="2">
    <source>
        <dbReference type="EMBL" id="SEB91557.1"/>
    </source>
</evidence>
<keyword evidence="2" id="KW-0966">Cell projection</keyword>
<keyword evidence="1" id="KW-0812">Transmembrane</keyword>
<feature type="transmembrane region" description="Helical" evidence="1">
    <location>
        <begin position="53"/>
        <end position="72"/>
    </location>
</feature>
<evidence type="ECO:0000313" key="3">
    <source>
        <dbReference type="Proteomes" id="UP000183561"/>
    </source>
</evidence>
<keyword evidence="2" id="KW-0282">Flagellum</keyword>
<proteinExistence type="predicted"/>